<evidence type="ECO:0000256" key="1">
    <source>
        <dbReference type="SAM" id="Phobius"/>
    </source>
</evidence>
<feature type="transmembrane region" description="Helical" evidence="1">
    <location>
        <begin position="176"/>
        <end position="193"/>
    </location>
</feature>
<sequence>MLRKLYGIVSSGSVVGSFIAIVPITLAVGLIYTVYRIAKSKKNDAPTAWGKEIIKLLFVLYLTGLANLTLVPPNLWTSVWARIVVGYSSERPAFFSGGFNFVPTVFGLISGTLTAGRWIYTMLLFNFLMFVPFGFFLPFVSDKVNGKNIFLIAVAVPAAIEIIQPVIGRSFDTDDLILNFAGIIAGFFIAKVIRRRN</sequence>
<feature type="transmembrane region" description="Helical" evidence="1">
    <location>
        <begin position="149"/>
        <end position="170"/>
    </location>
</feature>
<keyword evidence="1" id="KW-1133">Transmembrane helix</keyword>
<evidence type="ECO:0000313" key="4">
    <source>
        <dbReference type="Proteomes" id="UP001139365"/>
    </source>
</evidence>
<name>A0AAE3JZH9_9BACT</name>
<keyword evidence="1" id="KW-0472">Membrane</keyword>
<evidence type="ECO:0000259" key="2">
    <source>
        <dbReference type="Pfam" id="PF04892"/>
    </source>
</evidence>
<dbReference type="PANTHER" id="PTHR36834:SF1">
    <property type="entry name" value="INTEGRAL MEMBRANE PROTEIN"/>
    <property type="match status" value="1"/>
</dbReference>
<dbReference type="InterPro" id="IPR006976">
    <property type="entry name" value="VanZ-like"/>
</dbReference>
<feature type="domain" description="VanZ-like" evidence="2">
    <location>
        <begin position="58"/>
        <end position="193"/>
    </location>
</feature>
<evidence type="ECO:0000313" key="3">
    <source>
        <dbReference type="EMBL" id="MCI5754875.1"/>
    </source>
</evidence>
<accession>A0AAE3JZH9</accession>
<feature type="transmembrane region" description="Helical" evidence="1">
    <location>
        <begin position="53"/>
        <end position="71"/>
    </location>
</feature>
<reference evidence="3 4" key="1">
    <citation type="submission" date="2022-03" db="EMBL/GenBank/DDBJ databases">
        <title>Metagenome-assembled genomes from swine fecal metagenomes.</title>
        <authorList>
            <person name="Holman D.B."/>
            <person name="Kommadath A."/>
        </authorList>
    </citation>
    <scope>NUCLEOTIDE SEQUENCE [LARGE SCALE GENOMIC DNA]</scope>
    <source>
        <strain evidence="3">SUG147</strain>
    </source>
</reference>
<dbReference type="Proteomes" id="UP001139365">
    <property type="component" value="Unassembled WGS sequence"/>
</dbReference>
<dbReference type="InterPro" id="IPR053150">
    <property type="entry name" value="Teicoplanin_resist-assoc"/>
</dbReference>
<proteinExistence type="predicted"/>
<gene>
    <name evidence="3" type="ORF">MR241_01090</name>
</gene>
<dbReference type="PANTHER" id="PTHR36834">
    <property type="entry name" value="MEMBRANE PROTEIN-RELATED"/>
    <property type="match status" value="1"/>
</dbReference>
<feature type="transmembrane region" description="Helical" evidence="1">
    <location>
        <begin position="118"/>
        <end position="137"/>
    </location>
</feature>
<dbReference type="Pfam" id="PF04892">
    <property type="entry name" value="VanZ"/>
    <property type="match status" value="1"/>
</dbReference>
<keyword evidence="1" id="KW-0812">Transmembrane</keyword>
<feature type="transmembrane region" description="Helical" evidence="1">
    <location>
        <begin position="6"/>
        <end position="32"/>
    </location>
</feature>
<organism evidence="3 4">
    <name type="scientific">Candidatus Colimorpha enterica</name>
    <dbReference type="NCBI Taxonomy" id="3083063"/>
    <lineage>
        <taxon>Bacteria</taxon>
        <taxon>Pseudomonadati</taxon>
        <taxon>Bacteroidota</taxon>
        <taxon>Bacteroidia</taxon>
        <taxon>Bacteroidales</taxon>
        <taxon>Candidatus Colimorpha</taxon>
    </lineage>
</organism>
<dbReference type="EMBL" id="JALEMU010000020">
    <property type="protein sequence ID" value="MCI5754875.1"/>
    <property type="molecule type" value="Genomic_DNA"/>
</dbReference>
<comment type="caution">
    <text evidence="3">The sequence shown here is derived from an EMBL/GenBank/DDBJ whole genome shotgun (WGS) entry which is preliminary data.</text>
</comment>
<dbReference type="AlphaFoldDB" id="A0AAE3JZH9"/>
<protein>
    <submittedName>
        <fullName evidence="3">VanZ family protein</fullName>
    </submittedName>
</protein>